<gene>
    <name evidence="1" type="ORF">IQ266_00485</name>
</gene>
<reference evidence="1" key="1">
    <citation type="submission" date="2020-10" db="EMBL/GenBank/DDBJ databases">
        <authorList>
            <person name="Castelo-Branco R."/>
            <person name="Eusebio N."/>
            <person name="Adriana R."/>
            <person name="Vieira A."/>
            <person name="Brugerolle De Fraissinette N."/>
            <person name="Rezende De Castro R."/>
            <person name="Schneider M.P."/>
            <person name="Vasconcelos V."/>
            <person name="Leao P.N."/>
        </authorList>
    </citation>
    <scope>NUCLEOTIDE SEQUENCE</scope>
    <source>
        <strain evidence="1">LEGE 11480</strain>
    </source>
</reference>
<protein>
    <submittedName>
        <fullName evidence="1">Uncharacterized protein</fullName>
    </submittedName>
</protein>
<proteinExistence type="predicted"/>
<evidence type="ECO:0000313" key="2">
    <source>
        <dbReference type="Proteomes" id="UP000625316"/>
    </source>
</evidence>
<dbReference type="AlphaFoldDB" id="A0A928VH52"/>
<keyword evidence="2" id="KW-1185">Reference proteome</keyword>
<organism evidence="1 2">
    <name type="scientific">Romeriopsis navalis LEGE 11480</name>
    <dbReference type="NCBI Taxonomy" id="2777977"/>
    <lineage>
        <taxon>Bacteria</taxon>
        <taxon>Bacillati</taxon>
        <taxon>Cyanobacteriota</taxon>
        <taxon>Cyanophyceae</taxon>
        <taxon>Leptolyngbyales</taxon>
        <taxon>Leptolyngbyaceae</taxon>
        <taxon>Romeriopsis</taxon>
        <taxon>Romeriopsis navalis</taxon>
    </lineage>
</organism>
<comment type="caution">
    <text evidence="1">The sequence shown here is derived from an EMBL/GenBank/DDBJ whole genome shotgun (WGS) entry which is preliminary data.</text>
</comment>
<name>A0A928VH52_9CYAN</name>
<dbReference type="RefSeq" id="WP_264323047.1">
    <property type="nucleotide sequence ID" value="NZ_JADEXQ010000001.1"/>
</dbReference>
<accession>A0A928VH52</accession>
<sequence length="165" mass="18268">MSHAITGVILKGRFSPEVVQSFDLRPIDLGFDLTLFAMTHYYTACWQAKLGLDAELPGEKPQDLIFLREMAIAHIMIAIAPDPAPMFAVIETDYFGGAGSQWALVYRGKQLADTHVTQISPALQILGIQCQEGLDEFDTVGLSQYRSLPLDHLDQYIDLADELGI</sequence>
<dbReference type="EMBL" id="JADEXQ010000001">
    <property type="protein sequence ID" value="MBE9028230.1"/>
    <property type="molecule type" value="Genomic_DNA"/>
</dbReference>
<evidence type="ECO:0000313" key="1">
    <source>
        <dbReference type="EMBL" id="MBE9028230.1"/>
    </source>
</evidence>
<dbReference type="Proteomes" id="UP000625316">
    <property type="component" value="Unassembled WGS sequence"/>
</dbReference>